<evidence type="ECO:0000256" key="4">
    <source>
        <dbReference type="ARBA" id="ARBA00022692"/>
    </source>
</evidence>
<proteinExistence type="inferred from homology"/>
<evidence type="ECO:0000313" key="10">
    <source>
        <dbReference type="Proteomes" id="UP000000768"/>
    </source>
</evidence>
<protein>
    <recommendedName>
        <fullName evidence="11">Folate-biopterin transporter 9, chloroplastic</fullName>
    </recommendedName>
</protein>
<reference evidence="9 10" key="1">
    <citation type="journal article" date="2009" name="Nature">
        <title>The Sorghum bicolor genome and the diversification of grasses.</title>
        <authorList>
            <person name="Paterson A.H."/>
            <person name="Bowers J.E."/>
            <person name="Bruggmann R."/>
            <person name="Dubchak I."/>
            <person name="Grimwood J."/>
            <person name="Gundlach H."/>
            <person name="Haberer G."/>
            <person name="Hellsten U."/>
            <person name="Mitros T."/>
            <person name="Poliakov A."/>
            <person name="Schmutz J."/>
            <person name="Spannagl M."/>
            <person name="Tang H."/>
            <person name="Wang X."/>
            <person name="Wicker T."/>
            <person name="Bharti A.K."/>
            <person name="Chapman J."/>
            <person name="Feltus F.A."/>
            <person name="Gowik U."/>
            <person name="Grigoriev I.V."/>
            <person name="Lyons E."/>
            <person name="Maher C.A."/>
            <person name="Martis M."/>
            <person name="Narechania A."/>
            <person name="Otillar R.P."/>
            <person name="Penning B.W."/>
            <person name="Salamov A.A."/>
            <person name="Wang Y."/>
            <person name="Zhang L."/>
            <person name="Carpita N.C."/>
            <person name="Freeling M."/>
            <person name="Gingle A.R."/>
            <person name="Hash C.T."/>
            <person name="Keller B."/>
            <person name="Klein P."/>
            <person name="Kresovich S."/>
            <person name="McCann M.C."/>
            <person name="Ming R."/>
            <person name="Peterson D.G."/>
            <person name="Mehboob-ur-Rahman"/>
            <person name="Ware D."/>
            <person name="Westhoff P."/>
            <person name="Mayer K.F."/>
            <person name="Messing J."/>
            <person name="Rokhsar D.S."/>
        </authorList>
    </citation>
    <scope>NUCLEOTIDE SEQUENCE [LARGE SCALE GENOMIC DNA]</scope>
    <source>
        <strain evidence="10">cv. BTx623</strain>
    </source>
</reference>
<dbReference type="PANTHER" id="PTHR31585">
    <property type="entry name" value="FOLATE-BIOPTERIN TRANSPORTER 1, CHLOROPLASTIC"/>
    <property type="match status" value="1"/>
</dbReference>
<dbReference type="AlphaFoldDB" id="A0A1W0W3E6"/>
<keyword evidence="10" id="KW-1185">Reference proteome</keyword>
<evidence type="ECO:0000256" key="2">
    <source>
        <dbReference type="ARBA" id="ARBA00007015"/>
    </source>
</evidence>
<feature type="transmembrane region" description="Helical" evidence="8">
    <location>
        <begin position="352"/>
        <end position="372"/>
    </location>
</feature>
<feature type="region of interest" description="Disordered" evidence="7">
    <location>
        <begin position="49"/>
        <end position="81"/>
    </location>
</feature>
<comment type="similarity">
    <text evidence="2">Belongs to the major facilitator superfamily. Folate-biopterin transporter (TC 2.A.71) family.</text>
</comment>
<evidence type="ECO:0000313" key="9">
    <source>
        <dbReference type="EMBL" id="OQU88902.1"/>
    </source>
</evidence>
<dbReference type="SUPFAM" id="SSF103473">
    <property type="entry name" value="MFS general substrate transporter"/>
    <property type="match status" value="1"/>
</dbReference>
<keyword evidence="3" id="KW-0813">Transport</keyword>
<dbReference type="ExpressionAtlas" id="A0A1W0W3E6">
    <property type="expression patterns" value="baseline and differential"/>
</dbReference>
<feature type="transmembrane region" description="Helical" evidence="8">
    <location>
        <begin position="286"/>
        <end position="308"/>
    </location>
</feature>
<gene>
    <name evidence="9" type="ORF">SORBI_3002G119100</name>
</gene>
<feature type="transmembrane region" description="Helical" evidence="8">
    <location>
        <begin position="458"/>
        <end position="477"/>
    </location>
</feature>
<dbReference type="Gramene" id="OQU88902">
    <property type="protein sequence ID" value="OQU88902"/>
    <property type="gene ID" value="SORBI_3002G119100"/>
</dbReference>
<dbReference type="NCBIfam" id="TIGR00788">
    <property type="entry name" value="fbt"/>
    <property type="match status" value="1"/>
</dbReference>
<evidence type="ECO:0000256" key="7">
    <source>
        <dbReference type="SAM" id="MobiDB-lite"/>
    </source>
</evidence>
<evidence type="ECO:0000256" key="3">
    <source>
        <dbReference type="ARBA" id="ARBA00022448"/>
    </source>
</evidence>
<comment type="subcellular location">
    <subcellularLocation>
        <location evidence="1">Membrane</location>
        <topology evidence="1">Multi-pass membrane protein</topology>
    </subcellularLocation>
</comment>
<evidence type="ECO:0000256" key="1">
    <source>
        <dbReference type="ARBA" id="ARBA00004141"/>
    </source>
</evidence>
<dbReference type="InterPro" id="IPR036259">
    <property type="entry name" value="MFS_trans_sf"/>
</dbReference>
<dbReference type="InterPro" id="IPR004324">
    <property type="entry name" value="FBT"/>
</dbReference>
<dbReference type="PANTHER" id="PTHR31585:SF12">
    <property type="entry name" value="FOLATE-BIOPTERIN TRANSPORTER 9, CHLOROPLASTIC-RELATED"/>
    <property type="match status" value="1"/>
</dbReference>
<dbReference type="Pfam" id="PF03092">
    <property type="entry name" value="BT1"/>
    <property type="match status" value="2"/>
</dbReference>
<feature type="transmembrane region" description="Helical" evidence="8">
    <location>
        <begin position="420"/>
        <end position="446"/>
    </location>
</feature>
<dbReference type="GO" id="GO:0016020">
    <property type="term" value="C:membrane"/>
    <property type="evidence" value="ECO:0007669"/>
    <property type="project" value="UniProtKB-SubCell"/>
</dbReference>
<evidence type="ECO:0000256" key="6">
    <source>
        <dbReference type="ARBA" id="ARBA00023136"/>
    </source>
</evidence>
<dbReference type="Proteomes" id="UP000000768">
    <property type="component" value="Chromosome 2"/>
</dbReference>
<keyword evidence="6 8" id="KW-0472">Membrane</keyword>
<evidence type="ECO:0008006" key="11">
    <source>
        <dbReference type="Google" id="ProtNLM"/>
    </source>
</evidence>
<name>A0A1W0W3E6_SORBI</name>
<reference evidence="10" key="2">
    <citation type="journal article" date="2018" name="Plant J.">
        <title>The Sorghum bicolor reference genome: improved assembly, gene annotations, a transcriptome atlas, and signatures of genome organization.</title>
        <authorList>
            <person name="McCormick R.F."/>
            <person name="Truong S.K."/>
            <person name="Sreedasyam A."/>
            <person name="Jenkins J."/>
            <person name="Shu S."/>
            <person name="Sims D."/>
            <person name="Kennedy M."/>
            <person name="Amirebrahimi M."/>
            <person name="Weers B.D."/>
            <person name="McKinley B."/>
            <person name="Mattison A."/>
            <person name="Morishige D.T."/>
            <person name="Grimwood J."/>
            <person name="Schmutz J."/>
            <person name="Mullet J.E."/>
        </authorList>
    </citation>
    <scope>NUCLEOTIDE SEQUENCE [LARGE SCALE GENOMIC DNA]</scope>
    <source>
        <strain evidence="10">cv. BTx623</strain>
    </source>
</reference>
<sequence>MLCLSPCAPHLHVHLHRSPTARPGPAAATCRNARRRIGVTLCLRVPTTPEERRQRRRLANFQDPSAAPSLKPPAPAPARLTPAAERRGALREMRRVWWVCGAGYWVQGFRCFPWLALNFHLTRGLGLSPAGLQLVQNAGSIPLVAKPLFGVLSDAVYIGRAHRLPYISLGAYCLGNTCSHSSYSGCISNSNGMHSHWKSRSICHRSGSLLGNLSGGYILLKTHEPKIMFTAFSVLLGFQLALSLSTKETLPSSRGNSRNCLVKSSLAANFRKQFSNLMIAISEERILYPLTWIMTSFAVVPILSGTMFCFQTQYLNLDPSVIGLSKVVGQVMVLSLTVLYNRYLKRIPLRCLTTGLQILYALAVLSDLVLVKQINLVLGIPNEIHVLCFSALAEALAQFKVLPFSVLLSSLCPPGCEGSLFAFFTSGLVFSAILSGVFGVGLSTLIGVSSVDYSSLPVGILLQSLAALLPLGWISFVPEKWTADDKVVI</sequence>
<keyword evidence="5 8" id="KW-1133">Transmembrane helix</keyword>
<keyword evidence="4 8" id="KW-0812">Transmembrane</keyword>
<evidence type="ECO:0000256" key="8">
    <source>
        <dbReference type="SAM" id="Phobius"/>
    </source>
</evidence>
<accession>A0A1W0W3E6</accession>
<organism evidence="9 10">
    <name type="scientific">Sorghum bicolor</name>
    <name type="common">Sorghum</name>
    <name type="synonym">Sorghum vulgare</name>
    <dbReference type="NCBI Taxonomy" id="4558"/>
    <lineage>
        <taxon>Eukaryota</taxon>
        <taxon>Viridiplantae</taxon>
        <taxon>Streptophyta</taxon>
        <taxon>Embryophyta</taxon>
        <taxon>Tracheophyta</taxon>
        <taxon>Spermatophyta</taxon>
        <taxon>Magnoliopsida</taxon>
        <taxon>Liliopsida</taxon>
        <taxon>Poales</taxon>
        <taxon>Poaceae</taxon>
        <taxon>PACMAD clade</taxon>
        <taxon>Panicoideae</taxon>
        <taxon>Andropogonodae</taxon>
        <taxon>Andropogoneae</taxon>
        <taxon>Sorghinae</taxon>
        <taxon>Sorghum</taxon>
    </lineage>
</organism>
<feature type="transmembrane region" description="Helical" evidence="8">
    <location>
        <begin position="227"/>
        <end position="244"/>
    </location>
</feature>
<dbReference type="InterPro" id="IPR039309">
    <property type="entry name" value="BT1"/>
</dbReference>
<dbReference type="EMBL" id="CM000761">
    <property type="protein sequence ID" value="OQU88902.1"/>
    <property type="molecule type" value="Genomic_DNA"/>
</dbReference>
<evidence type="ECO:0000256" key="5">
    <source>
        <dbReference type="ARBA" id="ARBA00022989"/>
    </source>
</evidence>
<feature type="transmembrane region" description="Helical" evidence="8">
    <location>
        <begin position="320"/>
        <end position="340"/>
    </location>
</feature>